<dbReference type="EMBL" id="CP155573">
    <property type="protein sequence ID" value="XFO67411.1"/>
    <property type="molecule type" value="Genomic_DNA"/>
</dbReference>
<dbReference type="RefSeq" id="WP_245867634.1">
    <property type="nucleotide sequence ID" value="NZ_CP155573.1"/>
</dbReference>
<feature type="transmembrane region" description="Helical" evidence="7">
    <location>
        <begin position="163"/>
        <end position="185"/>
    </location>
</feature>
<feature type="transmembrane region" description="Helical" evidence="7">
    <location>
        <begin position="115"/>
        <end position="135"/>
    </location>
</feature>
<evidence type="ECO:0000256" key="2">
    <source>
        <dbReference type="ARBA" id="ARBA00022485"/>
    </source>
</evidence>
<dbReference type="InterPro" id="IPR017896">
    <property type="entry name" value="4Fe4S_Fe-S-bd"/>
</dbReference>
<feature type="transmembrane region" description="Helical" evidence="7">
    <location>
        <begin position="69"/>
        <end position="94"/>
    </location>
</feature>
<name>A0ABZ3IPC5_9FIRM</name>
<reference evidence="9" key="1">
    <citation type="submission" date="2024-05" db="EMBL/GenBank/DDBJ databases">
        <title>Isolation and characterization of Sporomusa carbonis sp. nov., a carboxydotrophic hydrogenogen in the genus of Sporomusa isolated from a charcoal burning pile.</title>
        <authorList>
            <person name="Boeer T."/>
            <person name="Rosenbaum F."/>
            <person name="Eysell L."/>
            <person name="Mueller V."/>
            <person name="Daniel R."/>
            <person name="Poehlein A."/>
        </authorList>
    </citation>
    <scope>NUCLEOTIDE SEQUENCE [LARGE SCALE GENOMIC DNA]</scope>
    <source>
        <strain evidence="9">DSM 10669</strain>
    </source>
</reference>
<evidence type="ECO:0000313" key="10">
    <source>
        <dbReference type="Proteomes" id="UP000216752"/>
    </source>
</evidence>
<sequence>MSNQIEIAKSGGFLLTKVRRVIQLAMLAVLGQWSFYGIFRCPFLVPFVNCQSCPVITCWGRITSYFWGFWLFLPLSVILFGRAFCGWLCPGGFVNQMIGKISFSKMRVRNRFLKFAPVGMTIGIVVVLILCIGINNPRSMVPIRVGEFWNSIRLSFEHASLYWLIRTYVVLGLVAAGLLIANLWCRFVCPTGGLLDLFKGMAFFRVFKTSACNDCDACLRICEMGTRPDEANCTNCGDCLKTCPVDAIKFGRIPSCRHDQTRTKGEVR</sequence>
<dbReference type="PROSITE" id="PS51379">
    <property type="entry name" value="4FE4S_FER_2"/>
    <property type="match status" value="1"/>
</dbReference>
<dbReference type="PROSITE" id="PS00198">
    <property type="entry name" value="4FE4S_FER_1"/>
    <property type="match status" value="1"/>
</dbReference>
<evidence type="ECO:0000256" key="1">
    <source>
        <dbReference type="ARBA" id="ARBA00022448"/>
    </source>
</evidence>
<gene>
    <name evidence="9" type="ORF">SPSIL_036100</name>
</gene>
<evidence type="ECO:0000256" key="5">
    <source>
        <dbReference type="ARBA" id="ARBA00023004"/>
    </source>
</evidence>
<keyword evidence="1" id="KW-0813">Transport</keyword>
<dbReference type="Proteomes" id="UP000216752">
    <property type="component" value="Chromosome"/>
</dbReference>
<feature type="domain" description="4Fe-4S ferredoxin-type" evidence="8">
    <location>
        <begin position="224"/>
        <end position="253"/>
    </location>
</feature>
<evidence type="ECO:0000256" key="7">
    <source>
        <dbReference type="SAM" id="Phobius"/>
    </source>
</evidence>
<keyword evidence="6" id="KW-0411">Iron-sulfur</keyword>
<proteinExistence type="predicted"/>
<protein>
    <recommendedName>
        <fullName evidence="8">4Fe-4S ferredoxin-type domain-containing protein</fullName>
    </recommendedName>
</protein>
<dbReference type="InterPro" id="IPR051684">
    <property type="entry name" value="Electron_Trans/Redox"/>
</dbReference>
<organism evidence="9 10">
    <name type="scientific">Sporomusa silvacetica DSM 10669</name>
    <dbReference type="NCBI Taxonomy" id="1123289"/>
    <lineage>
        <taxon>Bacteria</taxon>
        <taxon>Bacillati</taxon>
        <taxon>Bacillota</taxon>
        <taxon>Negativicutes</taxon>
        <taxon>Selenomonadales</taxon>
        <taxon>Sporomusaceae</taxon>
        <taxon>Sporomusa</taxon>
    </lineage>
</organism>
<keyword evidence="7" id="KW-1133">Transmembrane helix</keyword>
<keyword evidence="2" id="KW-0004">4Fe-4S</keyword>
<accession>A0ABZ3IPC5</accession>
<dbReference type="InterPro" id="IPR017900">
    <property type="entry name" value="4Fe4S_Fe_S_CS"/>
</dbReference>
<keyword evidence="10" id="KW-1185">Reference proteome</keyword>
<evidence type="ECO:0000256" key="6">
    <source>
        <dbReference type="ARBA" id="ARBA00023014"/>
    </source>
</evidence>
<feature type="transmembrane region" description="Helical" evidence="7">
    <location>
        <begin position="21"/>
        <end position="39"/>
    </location>
</feature>
<evidence type="ECO:0000259" key="8">
    <source>
        <dbReference type="PROSITE" id="PS51379"/>
    </source>
</evidence>
<dbReference type="PANTHER" id="PTHR30176">
    <property type="entry name" value="FERREDOXIN-TYPE PROTEIN NAPH"/>
    <property type="match status" value="1"/>
</dbReference>
<evidence type="ECO:0000313" key="9">
    <source>
        <dbReference type="EMBL" id="XFO67411.1"/>
    </source>
</evidence>
<dbReference type="Pfam" id="PF00037">
    <property type="entry name" value="Fer4"/>
    <property type="match status" value="1"/>
</dbReference>
<dbReference type="PANTHER" id="PTHR30176:SF3">
    <property type="entry name" value="FERREDOXIN-TYPE PROTEIN NAPH"/>
    <property type="match status" value="1"/>
</dbReference>
<evidence type="ECO:0000256" key="4">
    <source>
        <dbReference type="ARBA" id="ARBA00022982"/>
    </source>
</evidence>
<keyword evidence="7" id="KW-0472">Membrane</keyword>
<evidence type="ECO:0000256" key="3">
    <source>
        <dbReference type="ARBA" id="ARBA00022723"/>
    </source>
</evidence>
<keyword evidence="5" id="KW-0408">Iron</keyword>
<dbReference type="SUPFAM" id="SSF54862">
    <property type="entry name" value="4Fe-4S ferredoxins"/>
    <property type="match status" value="1"/>
</dbReference>
<keyword evidence="4" id="KW-0249">Electron transport</keyword>
<keyword evidence="7" id="KW-0812">Transmembrane</keyword>
<keyword evidence="3" id="KW-0479">Metal-binding</keyword>
<dbReference type="Pfam" id="PF12801">
    <property type="entry name" value="Fer4_5"/>
    <property type="match status" value="2"/>
</dbReference>